<dbReference type="Proteomes" id="UP000799779">
    <property type="component" value="Unassembled WGS sequence"/>
</dbReference>
<gene>
    <name evidence="4" type="ORF">P154DRAFT_445294</name>
</gene>
<dbReference type="Pfam" id="PF05368">
    <property type="entry name" value="NmrA"/>
    <property type="match status" value="1"/>
</dbReference>
<keyword evidence="5" id="KW-1185">Reference proteome</keyword>
<evidence type="ECO:0000256" key="1">
    <source>
        <dbReference type="ARBA" id="ARBA00006328"/>
    </source>
</evidence>
<dbReference type="AlphaFoldDB" id="A0A6A5W3S1"/>
<dbReference type="PANTHER" id="PTHR42748:SF14">
    <property type="entry name" value="SNOAL-LIKE DOMAIN-CONTAINING PROTEIN"/>
    <property type="match status" value="1"/>
</dbReference>
<organism evidence="4 5">
    <name type="scientific">Amniculicola lignicola CBS 123094</name>
    <dbReference type="NCBI Taxonomy" id="1392246"/>
    <lineage>
        <taxon>Eukaryota</taxon>
        <taxon>Fungi</taxon>
        <taxon>Dikarya</taxon>
        <taxon>Ascomycota</taxon>
        <taxon>Pezizomycotina</taxon>
        <taxon>Dothideomycetes</taxon>
        <taxon>Pleosporomycetidae</taxon>
        <taxon>Pleosporales</taxon>
        <taxon>Amniculicolaceae</taxon>
        <taxon>Amniculicola</taxon>
    </lineage>
</organism>
<feature type="domain" description="NmrA-like" evidence="3">
    <location>
        <begin position="4"/>
        <end position="262"/>
    </location>
</feature>
<dbReference type="InterPro" id="IPR051164">
    <property type="entry name" value="NmrA-like_oxidored"/>
</dbReference>
<dbReference type="EMBL" id="ML977637">
    <property type="protein sequence ID" value="KAF1995569.1"/>
    <property type="molecule type" value="Genomic_DNA"/>
</dbReference>
<dbReference type="InterPro" id="IPR036291">
    <property type="entry name" value="NAD(P)-bd_dom_sf"/>
</dbReference>
<evidence type="ECO:0000313" key="5">
    <source>
        <dbReference type="Proteomes" id="UP000799779"/>
    </source>
</evidence>
<proteinExistence type="inferred from homology"/>
<dbReference type="GO" id="GO:0005634">
    <property type="term" value="C:nucleus"/>
    <property type="evidence" value="ECO:0007669"/>
    <property type="project" value="TreeGrafter"/>
</dbReference>
<dbReference type="Gene3D" id="3.90.25.10">
    <property type="entry name" value="UDP-galactose 4-epimerase, domain 1"/>
    <property type="match status" value="1"/>
</dbReference>
<keyword evidence="2" id="KW-0521">NADP</keyword>
<sequence>MAPKIVLIIGGAGAQGLPIVEALSKDPQYQIRVLTRNPTSPSAKKVLSYPNTSLTVGDPSTEASLRTAFQNVTLAFVNLNSFAIGVRAEIYWGMRIYDIAIESGVEHYIWSALPDALAASGYDERYRVGHFEGKARVTDFLQGKGQERMRWSVVTTGPYVEMLSELLKPFQQTTVAGDGAGTGAGVGEEEWVFKFPLQDGAIPFVHLEDVAAGVKWMFEHPELSAGMDLHANMEHTTGEMVARAFTAVTGRPARYESISKEAWFGVAPTGPPGYRMGSQYPGNAPSDPTNFTVAENFGNWWNVYQATKAGTEMGKGLHEGQGLLKVDYGVFDKVVPGRVRSVEEWMRKVEYDGGWRSLLQHFIGEDAKA</sequence>
<protein>
    <submittedName>
        <fullName evidence="4">NAD(P)-binding protein</fullName>
    </submittedName>
</protein>
<dbReference type="SUPFAM" id="SSF51735">
    <property type="entry name" value="NAD(P)-binding Rossmann-fold domains"/>
    <property type="match status" value="1"/>
</dbReference>
<dbReference type="Gene3D" id="3.40.50.720">
    <property type="entry name" value="NAD(P)-binding Rossmann-like Domain"/>
    <property type="match status" value="1"/>
</dbReference>
<name>A0A6A5W3S1_9PLEO</name>
<evidence type="ECO:0000259" key="3">
    <source>
        <dbReference type="Pfam" id="PF05368"/>
    </source>
</evidence>
<dbReference type="InterPro" id="IPR008030">
    <property type="entry name" value="NmrA-like"/>
</dbReference>
<evidence type="ECO:0000256" key="2">
    <source>
        <dbReference type="ARBA" id="ARBA00022857"/>
    </source>
</evidence>
<dbReference type="PANTHER" id="PTHR42748">
    <property type="entry name" value="NITROGEN METABOLITE REPRESSION PROTEIN NMRA FAMILY MEMBER"/>
    <property type="match status" value="1"/>
</dbReference>
<dbReference type="OrthoDB" id="300709at2759"/>
<comment type="similarity">
    <text evidence="1">Belongs to the NmrA-type oxidoreductase family.</text>
</comment>
<reference evidence="4" key="1">
    <citation type="journal article" date="2020" name="Stud. Mycol.">
        <title>101 Dothideomycetes genomes: a test case for predicting lifestyles and emergence of pathogens.</title>
        <authorList>
            <person name="Haridas S."/>
            <person name="Albert R."/>
            <person name="Binder M."/>
            <person name="Bloem J."/>
            <person name="Labutti K."/>
            <person name="Salamov A."/>
            <person name="Andreopoulos B."/>
            <person name="Baker S."/>
            <person name="Barry K."/>
            <person name="Bills G."/>
            <person name="Bluhm B."/>
            <person name="Cannon C."/>
            <person name="Castanera R."/>
            <person name="Culley D."/>
            <person name="Daum C."/>
            <person name="Ezra D."/>
            <person name="Gonzalez J."/>
            <person name="Henrissat B."/>
            <person name="Kuo A."/>
            <person name="Liang C."/>
            <person name="Lipzen A."/>
            <person name="Lutzoni F."/>
            <person name="Magnuson J."/>
            <person name="Mondo S."/>
            <person name="Nolan M."/>
            <person name="Ohm R."/>
            <person name="Pangilinan J."/>
            <person name="Park H.-J."/>
            <person name="Ramirez L."/>
            <person name="Alfaro M."/>
            <person name="Sun H."/>
            <person name="Tritt A."/>
            <person name="Yoshinaga Y."/>
            <person name="Zwiers L.-H."/>
            <person name="Turgeon B."/>
            <person name="Goodwin S."/>
            <person name="Spatafora J."/>
            <person name="Crous P."/>
            <person name="Grigoriev I."/>
        </authorList>
    </citation>
    <scope>NUCLEOTIDE SEQUENCE</scope>
    <source>
        <strain evidence="4">CBS 123094</strain>
    </source>
</reference>
<accession>A0A6A5W3S1</accession>
<evidence type="ECO:0000313" key="4">
    <source>
        <dbReference type="EMBL" id="KAF1995569.1"/>
    </source>
</evidence>